<proteinExistence type="predicted"/>
<gene>
    <name evidence="1" type="ORF">L6164_029271</name>
</gene>
<evidence type="ECO:0000313" key="1">
    <source>
        <dbReference type="EMBL" id="KAI4305946.1"/>
    </source>
</evidence>
<evidence type="ECO:0000313" key="2">
    <source>
        <dbReference type="Proteomes" id="UP000828941"/>
    </source>
</evidence>
<name>A0ACB9L9I6_BAUVA</name>
<organism evidence="1 2">
    <name type="scientific">Bauhinia variegata</name>
    <name type="common">Purple orchid tree</name>
    <name type="synonym">Phanera variegata</name>
    <dbReference type="NCBI Taxonomy" id="167791"/>
    <lineage>
        <taxon>Eukaryota</taxon>
        <taxon>Viridiplantae</taxon>
        <taxon>Streptophyta</taxon>
        <taxon>Embryophyta</taxon>
        <taxon>Tracheophyta</taxon>
        <taxon>Spermatophyta</taxon>
        <taxon>Magnoliopsida</taxon>
        <taxon>eudicotyledons</taxon>
        <taxon>Gunneridae</taxon>
        <taxon>Pentapetalae</taxon>
        <taxon>rosids</taxon>
        <taxon>fabids</taxon>
        <taxon>Fabales</taxon>
        <taxon>Fabaceae</taxon>
        <taxon>Cercidoideae</taxon>
        <taxon>Cercideae</taxon>
        <taxon>Bauhiniinae</taxon>
        <taxon>Bauhinia</taxon>
    </lineage>
</organism>
<dbReference type="EMBL" id="CM039437">
    <property type="protein sequence ID" value="KAI4305946.1"/>
    <property type="molecule type" value="Genomic_DNA"/>
</dbReference>
<keyword evidence="2" id="KW-1185">Reference proteome</keyword>
<sequence>MGKSHAIWVFFIQIIVKVSMSSCGKVPAVIVFGDSSVDSGNNNFIPTFAKGNVEPYGRDFPGYPTGRFSNGRIPPDFISEAFGLKPTVPAYLDPAYNITDFATGVCFASAGTGYDNATSNVAGVIPLWKEVEYYKEYQSKLRAYLGEEKANGIIREALYLVSSGTNDFLENYYSLPERQLEFTIQEYEDFIIGLAENFLRQLYELGARKISLTGAPPMGCLPLERALNILENHGCVQKYNDVALEFNAKLGWLVAKLNKELPGFQLVDANPYNLVLQMIRKPSLFGFEVAITGCCGTGTFEMGFLCDPKSPFTCPDANKYVFWDAFHPSEKTSQIVSKYFVENHLAKFL</sequence>
<protein>
    <submittedName>
        <fullName evidence="1">Uncharacterized protein</fullName>
    </submittedName>
</protein>
<comment type="caution">
    <text evidence="1">The sequence shown here is derived from an EMBL/GenBank/DDBJ whole genome shotgun (WGS) entry which is preliminary data.</text>
</comment>
<dbReference type="Proteomes" id="UP000828941">
    <property type="component" value="Chromosome 12"/>
</dbReference>
<accession>A0ACB9L9I6</accession>
<reference evidence="1 2" key="1">
    <citation type="journal article" date="2022" name="DNA Res.">
        <title>Chromosomal-level genome assembly of the orchid tree Bauhinia variegata (Leguminosae; Cercidoideae) supports the allotetraploid origin hypothesis of Bauhinia.</title>
        <authorList>
            <person name="Zhong Y."/>
            <person name="Chen Y."/>
            <person name="Zheng D."/>
            <person name="Pang J."/>
            <person name="Liu Y."/>
            <person name="Luo S."/>
            <person name="Meng S."/>
            <person name="Qian L."/>
            <person name="Wei D."/>
            <person name="Dai S."/>
            <person name="Zhou R."/>
        </authorList>
    </citation>
    <scope>NUCLEOTIDE SEQUENCE [LARGE SCALE GENOMIC DNA]</scope>
    <source>
        <strain evidence="1">BV-YZ2020</strain>
    </source>
</reference>